<sequence length="289" mass="33281">MLNIEGVSKTFENFSLNNINIRLEPGKIMGIIGDNGSGKTSIINLIMGLYKPSSGKIELNGNNVEKDPVGYKNDIGFVYDNLSFYPNLKLRDYKKIVSMFYKNFDEEVYDMYFDNFNLDPEEKIKNLSKGQCEKVMISTALSHHAKLLILDEPIYGLEKSVRKELIRIFKDYIKKENGSVVISTHNVSELEEIYDHIVYLEKGKILFNLKKKDIVRDFRVIRSDSETLSLMKDNIIGIDHYKRYSEALVNIGESEEIRALLRSADYHKIKNPDIEDLIHYYQEGGGVNA</sequence>
<dbReference type="InterPro" id="IPR003439">
    <property type="entry name" value="ABC_transporter-like_ATP-bd"/>
</dbReference>
<dbReference type="EMBL" id="ABWP01000073">
    <property type="protein sequence ID" value="EEA84390.1"/>
    <property type="molecule type" value="Genomic_DNA"/>
</dbReference>
<evidence type="ECO:0000313" key="6">
    <source>
        <dbReference type="Proteomes" id="UP000003178"/>
    </source>
</evidence>
<dbReference type="InterPro" id="IPR027417">
    <property type="entry name" value="P-loop_NTPase"/>
</dbReference>
<name>B6G1C4_PEPHT</name>
<evidence type="ECO:0000256" key="2">
    <source>
        <dbReference type="ARBA" id="ARBA00022741"/>
    </source>
</evidence>
<dbReference type="OrthoDB" id="9804819at2"/>
<evidence type="ECO:0000259" key="4">
    <source>
        <dbReference type="PROSITE" id="PS50893"/>
    </source>
</evidence>
<keyword evidence="6" id="KW-1185">Reference proteome</keyword>
<dbReference type="SUPFAM" id="SSF52540">
    <property type="entry name" value="P-loop containing nucleoside triphosphate hydrolases"/>
    <property type="match status" value="1"/>
</dbReference>
<dbReference type="Proteomes" id="UP000003178">
    <property type="component" value="Unassembled WGS sequence"/>
</dbReference>
<dbReference type="InterPro" id="IPR051782">
    <property type="entry name" value="ABC_Transporter_VariousFunc"/>
</dbReference>
<evidence type="ECO:0000256" key="3">
    <source>
        <dbReference type="ARBA" id="ARBA00022840"/>
    </source>
</evidence>
<dbReference type="SMART" id="SM00382">
    <property type="entry name" value="AAA"/>
    <property type="match status" value="1"/>
</dbReference>
<dbReference type="Pfam" id="PF00005">
    <property type="entry name" value="ABC_tran"/>
    <property type="match status" value="1"/>
</dbReference>
<dbReference type="eggNOG" id="COG1131">
    <property type="taxonomic scope" value="Bacteria"/>
</dbReference>
<protein>
    <submittedName>
        <fullName evidence="5">ABC transporter, ATP-binding protein</fullName>
    </submittedName>
</protein>
<evidence type="ECO:0000313" key="5">
    <source>
        <dbReference type="EMBL" id="EEA84390.1"/>
    </source>
</evidence>
<dbReference type="STRING" id="500633.CLOHIR_01930"/>
<reference evidence="5 6" key="1">
    <citation type="submission" date="2008-09" db="EMBL/GenBank/DDBJ databases">
        <authorList>
            <person name="Fulton L."/>
            <person name="Clifton S."/>
            <person name="Fulton B."/>
            <person name="Xu J."/>
            <person name="Minx P."/>
            <person name="Pepin K.H."/>
            <person name="Johnson M."/>
            <person name="Thiruvilangam P."/>
            <person name="Bhonagiri V."/>
            <person name="Nash W.E."/>
            <person name="Mardis E.R."/>
            <person name="Wilson R.K."/>
        </authorList>
    </citation>
    <scope>NUCLEOTIDE SEQUENCE [LARGE SCALE GENOMIC DNA]</scope>
    <source>
        <strain evidence="5 6">DSM 13275</strain>
    </source>
</reference>
<gene>
    <name evidence="5" type="ORF">CLOHIR_01930</name>
</gene>
<dbReference type="InterPro" id="IPR003593">
    <property type="entry name" value="AAA+_ATPase"/>
</dbReference>
<evidence type="ECO:0000256" key="1">
    <source>
        <dbReference type="ARBA" id="ARBA00022448"/>
    </source>
</evidence>
<dbReference type="HOGENOM" id="CLU_000604_1_2_9"/>
<keyword evidence="2" id="KW-0547">Nucleotide-binding</keyword>
<dbReference type="PANTHER" id="PTHR42939">
    <property type="entry name" value="ABC TRANSPORTER ATP-BINDING PROTEIN ALBC-RELATED"/>
    <property type="match status" value="1"/>
</dbReference>
<reference evidence="5 6" key="2">
    <citation type="submission" date="2008-10" db="EMBL/GenBank/DDBJ databases">
        <title>Draft genome sequence of Clostridium hiranonis (DSM 13275).</title>
        <authorList>
            <person name="Sudarsanam P."/>
            <person name="Ley R."/>
            <person name="Guruge J."/>
            <person name="Turnbaugh P.J."/>
            <person name="Mahowald M."/>
            <person name="Liep D."/>
            <person name="Gordon J."/>
        </authorList>
    </citation>
    <scope>NUCLEOTIDE SEQUENCE [LARGE SCALE GENOMIC DNA]</scope>
    <source>
        <strain evidence="5 6">DSM 13275</strain>
    </source>
</reference>
<dbReference type="GO" id="GO:0016887">
    <property type="term" value="F:ATP hydrolysis activity"/>
    <property type="evidence" value="ECO:0007669"/>
    <property type="project" value="InterPro"/>
</dbReference>
<dbReference type="RefSeq" id="WP_006440792.1">
    <property type="nucleotide sequence ID" value="NZ_DS995359.1"/>
</dbReference>
<dbReference type="PROSITE" id="PS50893">
    <property type="entry name" value="ABC_TRANSPORTER_2"/>
    <property type="match status" value="1"/>
</dbReference>
<keyword evidence="1" id="KW-0813">Transport</keyword>
<comment type="caution">
    <text evidence="5">The sequence shown here is derived from an EMBL/GenBank/DDBJ whole genome shotgun (WGS) entry which is preliminary data.</text>
</comment>
<dbReference type="Gene3D" id="3.40.50.300">
    <property type="entry name" value="P-loop containing nucleotide triphosphate hydrolases"/>
    <property type="match status" value="1"/>
</dbReference>
<keyword evidence="3 5" id="KW-0067">ATP-binding</keyword>
<dbReference type="GO" id="GO:0005524">
    <property type="term" value="F:ATP binding"/>
    <property type="evidence" value="ECO:0007669"/>
    <property type="project" value="UniProtKB-KW"/>
</dbReference>
<accession>B6G1C4</accession>
<dbReference type="PANTHER" id="PTHR42939:SF3">
    <property type="entry name" value="ABC TRANSPORTER ATP-BINDING COMPONENT"/>
    <property type="match status" value="1"/>
</dbReference>
<dbReference type="AlphaFoldDB" id="B6G1C4"/>
<organism evidence="5 6">
    <name type="scientific">Peptacetobacter hiranonis (strain DSM 13275 / JCM 10541 / KCTC 15199 / TO-931)</name>
    <name type="common">Clostridium hiranonis</name>
    <dbReference type="NCBI Taxonomy" id="500633"/>
    <lineage>
        <taxon>Bacteria</taxon>
        <taxon>Bacillati</taxon>
        <taxon>Bacillota</taxon>
        <taxon>Clostridia</taxon>
        <taxon>Peptostreptococcales</taxon>
        <taxon>Peptostreptococcaceae</taxon>
        <taxon>Peptacetobacter</taxon>
    </lineage>
</organism>
<dbReference type="CDD" id="cd03230">
    <property type="entry name" value="ABC_DR_subfamily_A"/>
    <property type="match status" value="1"/>
</dbReference>
<feature type="domain" description="ABC transporter" evidence="4">
    <location>
        <begin position="2"/>
        <end position="227"/>
    </location>
</feature>
<proteinExistence type="predicted"/>